<gene>
    <name evidence="8" type="primary">znuA</name>
    <name evidence="8" type="ORF">GCM10025791_43180</name>
</gene>
<evidence type="ECO:0000256" key="3">
    <source>
        <dbReference type="ARBA" id="ARBA00022448"/>
    </source>
</evidence>
<evidence type="ECO:0000256" key="7">
    <source>
        <dbReference type="SAM" id="SignalP"/>
    </source>
</evidence>
<dbReference type="GO" id="GO:0007155">
    <property type="term" value="P:cell adhesion"/>
    <property type="evidence" value="ECO:0007669"/>
    <property type="project" value="InterPro"/>
</dbReference>
<evidence type="ECO:0000256" key="6">
    <source>
        <dbReference type="SAM" id="MobiDB-lite"/>
    </source>
</evidence>
<feature type="signal peptide" evidence="7">
    <location>
        <begin position="1"/>
        <end position="29"/>
    </location>
</feature>
<accession>A0AAV3U910</accession>
<feature type="chain" id="PRO_5043999703" description="High-affinity zinc uptake system protein ZnuA" evidence="7">
    <location>
        <begin position="30"/>
        <end position="305"/>
    </location>
</feature>
<evidence type="ECO:0000256" key="5">
    <source>
        <dbReference type="ARBA" id="ARBA00022906"/>
    </source>
</evidence>
<dbReference type="PANTHER" id="PTHR42953">
    <property type="entry name" value="HIGH-AFFINITY ZINC UPTAKE SYSTEM PROTEIN ZNUA-RELATED"/>
    <property type="match status" value="1"/>
</dbReference>
<dbReference type="SUPFAM" id="SSF53807">
    <property type="entry name" value="Helical backbone' metal receptor"/>
    <property type="match status" value="1"/>
</dbReference>
<comment type="caution">
    <text evidence="8">The sequence shown here is derived from an EMBL/GenBank/DDBJ whole genome shotgun (WGS) entry which is preliminary data.</text>
</comment>
<name>A0AAV3U910_9ALTE</name>
<keyword evidence="5" id="KW-0862">Zinc</keyword>
<dbReference type="Pfam" id="PF01297">
    <property type="entry name" value="ZnuA"/>
    <property type="match status" value="1"/>
</dbReference>
<evidence type="ECO:0000313" key="9">
    <source>
        <dbReference type="Proteomes" id="UP001409585"/>
    </source>
</evidence>
<dbReference type="InterPro" id="IPR050492">
    <property type="entry name" value="Bact_metal-bind_prot9"/>
</dbReference>
<dbReference type="Gene3D" id="3.40.50.1980">
    <property type="entry name" value="Nitrogenase molybdenum iron protein domain"/>
    <property type="match status" value="2"/>
</dbReference>
<dbReference type="AlphaFoldDB" id="A0AAV3U910"/>
<dbReference type="GO" id="GO:0006829">
    <property type="term" value="P:zinc ion transport"/>
    <property type="evidence" value="ECO:0007669"/>
    <property type="project" value="UniProtKB-KW"/>
</dbReference>
<sequence length="305" mass="33907">MKNQTNPNPAGLCLLLISALMLLAAPVRATTVVASIQPVYLLAREVLAPQVQVQRLLPPGVTPHGFQMAVSQRRMLEQADVIVWVGPQLETFLTSVLRNKDNLALASVPALQWPARGSDHSHNNSQKNSHNGQDPHIWLSPANALVMAQAIVEAVGRLEPSLQPALATNLARFTQQLQAQQRQWQQSLQAVSAQPWLLYHDAAQHFEQFFNLRQYQTVTRTPESKPGARYLHQLRQQITPGQCLLVEAYYPTKQADKLAQEFNLRATPYDPLGTQANSYLELISAMVRQVEHCLAPGLATNNNSN</sequence>
<dbReference type="EMBL" id="BAABLX010000075">
    <property type="protein sequence ID" value="GAA4957960.1"/>
    <property type="molecule type" value="Genomic_DNA"/>
</dbReference>
<proteinExistence type="inferred from homology"/>
<feature type="region of interest" description="Disordered" evidence="6">
    <location>
        <begin position="115"/>
        <end position="135"/>
    </location>
</feature>
<evidence type="ECO:0000256" key="4">
    <source>
        <dbReference type="ARBA" id="ARBA00022729"/>
    </source>
</evidence>
<organism evidence="8 9">
    <name type="scientific">Halioxenophilus aromaticivorans</name>
    <dbReference type="NCBI Taxonomy" id="1306992"/>
    <lineage>
        <taxon>Bacteria</taxon>
        <taxon>Pseudomonadati</taxon>
        <taxon>Pseudomonadota</taxon>
        <taxon>Gammaproteobacteria</taxon>
        <taxon>Alteromonadales</taxon>
        <taxon>Alteromonadaceae</taxon>
        <taxon>Halioxenophilus</taxon>
    </lineage>
</organism>
<keyword evidence="5" id="KW-0864">Zinc transport</keyword>
<protein>
    <recommendedName>
        <fullName evidence="2">High-affinity zinc uptake system protein ZnuA</fullName>
    </recommendedName>
</protein>
<keyword evidence="5" id="KW-0406">Ion transport</keyword>
<dbReference type="Proteomes" id="UP001409585">
    <property type="component" value="Unassembled WGS sequence"/>
</dbReference>
<comment type="similarity">
    <text evidence="1">Belongs to the bacterial solute-binding protein 9 family.</text>
</comment>
<evidence type="ECO:0000313" key="8">
    <source>
        <dbReference type="EMBL" id="GAA4957960.1"/>
    </source>
</evidence>
<reference evidence="9" key="1">
    <citation type="journal article" date="2019" name="Int. J. Syst. Evol. Microbiol.">
        <title>The Global Catalogue of Microorganisms (GCM) 10K type strain sequencing project: providing services to taxonomists for standard genome sequencing and annotation.</title>
        <authorList>
            <consortium name="The Broad Institute Genomics Platform"/>
            <consortium name="The Broad Institute Genome Sequencing Center for Infectious Disease"/>
            <person name="Wu L."/>
            <person name="Ma J."/>
        </authorList>
    </citation>
    <scope>NUCLEOTIDE SEQUENCE [LARGE SCALE GENOMIC DNA]</scope>
    <source>
        <strain evidence="9">JCM 19134</strain>
    </source>
</reference>
<dbReference type="InterPro" id="IPR006127">
    <property type="entry name" value="ZnuA-like"/>
</dbReference>
<keyword evidence="3" id="KW-0813">Transport</keyword>
<dbReference type="InterPro" id="IPR006129">
    <property type="entry name" value="AdhesinB"/>
</dbReference>
<keyword evidence="9" id="KW-1185">Reference proteome</keyword>
<evidence type="ECO:0000256" key="1">
    <source>
        <dbReference type="ARBA" id="ARBA00011028"/>
    </source>
</evidence>
<dbReference type="GO" id="GO:0046872">
    <property type="term" value="F:metal ion binding"/>
    <property type="evidence" value="ECO:0007669"/>
    <property type="project" value="InterPro"/>
</dbReference>
<dbReference type="RefSeq" id="WP_345427218.1">
    <property type="nucleotide sequence ID" value="NZ_AP031496.1"/>
</dbReference>
<keyword evidence="4 7" id="KW-0732">Signal</keyword>
<dbReference type="PANTHER" id="PTHR42953:SF3">
    <property type="entry name" value="HIGH-AFFINITY ZINC UPTAKE SYSTEM PROTEIN ZNUA"/>
    <property type="match status" value="1"/>
</dbReference>
<evidence type="ECO:0000256" key="2">
    <source>
        <dbReference type="ARBA" id="ARBA00015915"/>
    </source>
</evidence>
<dbReference type="PRINTS" id="PR00691">
    <property type="entry name" value="ADHESINB"/>
</dbReference>